<evidence type="ECO:0000256" key="4">
    <source>
        <dbReference type="PROSITE-ProRule" id="PRU00091"/>
    </source>
</evidence>
<dbReference type="GO" id="GO:0003924">
    <property type="term" value="F:GTPase activity"/>
    <property type="evidence" value="ECO:0007669"/>
    <property type="project" value="InterPro"/>
</dbReference>
<dbReference type="AlphaFoldDB" id="A0A1B6E4F3"/>
<dbReference type="GO" id="GO:0032266">
    <property type="term" value="F:phosphatidylinositol-3-phosphate binding"/>
    <property type="evidence" value="ECO:0007669"/>
    <property type="project" value="TreeGrafter"/>
</dbReference>
<dbReference type="GO" id="GO:0008270">
    <property type="term" value="F:zinc ion binding"/>
    <property type="evidence" value="ECO:0007669"/>
    <property type="project" value="UniProtKB-KW"/>
</dbReference>
<evidence type="ECO:0000256" key="2">
    <source>
        <dbReference type="ARBA" id="ARBA00022771"/>
    </source>
</evidence>
<dbReference type="SUPFAM" id="SSF57903">
    <property type="entry name" value="FYVE/PHD zinc finger"/>
    <property type="match status" value="2"/>
</dbReference>
<dbReference type="InterPro" id="IPR000306">
    <property type="entry name" value="Znf_FYVE"/>
</dbReference>
<dbReference type="GO" id="GO:0140042">
    <property type="term" value="P:lipid droplet formation"/>
    <property type="evidence" value="ECO:0007669"/>
    <property type="project" value="TreeGrafter"/>
</dbReference>
<protein>
    <recommendedName>
        <fullName evidence="5">FYVE-type domain-containing protein</fullName>
    </recommendedName>
</protein>
<dbReference type="GO" id="GO:0005547">
    <property type="term" value="F:phosphatidylinositol-3,4,5-trisphosphate binding"/>
    <property type="evidence" value="ECO:0007669"/>
    <property type="project" value="TreeGrafter"/>
</dbReference>
<dbReference type="PANTHER" id="PTHR46624:SF4">
    <property type="entry name" value="FYVE-TYPE DOMAIN-CONTAINING PROTEIN"/>
    <property type="match status" value="1"/>
</dbReference>
<evidence type="ECO:0000256" key="1">
    <source>
        <dbReference type="ARBA" id="ARBA00022723"/>
    </source>
</evidence>
<dbReference type="Gene3D" id="3.30.40.10">
    <property type="entry name" value="Zinc/RING finger domain, C3HC4 (zinc finger)"/>
    <property type="match status" value="2"/>
</dbReference>
<dbReference type="SMART" id="SM00064">
    <property type="entry name" value="FYVE"/>
    <property type="match status" value="2"/>
</dbReference>
<evidence type="ECO:0000256" key="3">
    <source>
        <dbReference type="ARBA" id="ARBA00022833"/>
    </source>
</evidence>
<name>A0A1B6E4F3_9HEMI</name>
<proteinExistence type="predicted"/>
<dbReference type="GO" id="GO:0043325">
    <property type="term" value="F:phosphatidylinositol-3,4-bisphosphate binding"/>
    <property type="evidence" value="ECO:0007669"/>
    <property type="project" value="TreeGrafter"/>
</dbReference>
<dbReference type="GO" id="GO:0005545">
    <property type="term" value="F:1-phosphatidylinositol binding"/>
    <property type="evidence" value="ECO:0007669"/>
    <property type="project" value="TreeGrafter"/>
</dbReference>
<keyword evidence="2 4" id="KW-0863">Zinc-finger</keyword>
<dbReference type="Pfam" id="PF01363">
    <property type="entry name" value="FYVE"/>
    <property type="match status" value="2"/>
</dbReference>
<dbReference type="InterPro" id="IPR011011">
    <property type="entry name" value="Znf_FYVE_PHD"/>
</dbReference>
<sequence>MDFNKTKRNSFWSPTSFGTPPAIMESIDSSSMISQNHHLGDLENNDSNKHNSSLGLPDITLTSEFTSLKLGPLSEGNLISCFLLLDGKEHLKVTSSETFVLRLNSQDPLTRVKVVSIFGNTGDGKSHTLNHTFYSGEEVFRTSCEQDSCTLGVWASYDPQLKVILLDTEGLLGSTSNENQRTRLLLKVLAISDIVIYRTRSERLHRDLFTFLGSASRAYTQHFQTALVAVGQRGDFGGPLSALGPAVIIFHETRHTRTLHSANESAEDILRQRFAQLHLEMEAFSSVKYIGVQTLNPPTNFSPLRSAIRAELENTTVRSPRSPHLVFNTLKALNDKFSGVMATSSQLLFPDQYFTCTVQCLSCEKRCDKSMGHLHDSIPHSSSHKCRYQHQYDNCSYICKTCHTNGNEVIVHPKYTSSTDNSWFGIAKFAWSGYVIECPNCGEIYRSRQFWYGNTNPEISAVRTEIKHVWPGSSIGNQAGQNSAQRMIDGVSYLTEAVSNVSSQPTKLLSSWMADQIAPKYWKPNHEIKNCIVCHKWFSPTQTKHHCRACGEGVCEDCSTRNKIVPERGWHYPVRVCDKCFKQRKGDPNSDSNSSLDENEVRVRMYGEAVVNTLSSVASVLEYPKSLIKDTARPIYWVPDCDIKECCVCGGTFNPPRFPFHHCRDCGGGVCPNCSSKRKPVPHRGWTSPVRVCDRCCKDE</sequence>
<keyword evidence="3" id="KW-0862">Zinc</keyword>
<dbReference type="InterPro" id="IPR042427">
    <property type="entry name" value="ZFYV1"/>
</dbReference>
<organism evidence="6">
    <name type="scientific">Clastoptera arizonana</name>
    <name type="common">Arizona spittle bug</name>
    <dbReference type="NCBI Taxonomy" id="38151"/>
    <lineage>
        <taxon>Eukaryota</taxon>
        <taxon>Metazoa</taxon>
        <taxon>Ecdysozoa</taxon>
        <taxon>Arthropoda</taxon>
        <taxon>Hexapoda</taxon>
        <taxon>Insecta</taxon>
        <taxon>Pterygota</taxon>
        <taxon>Neoptera</taxon>
        <taxon>Paraneoptera</taxon>
        <taxon>Hemiptera</taxon>
        <taxon>Auchenorrhyncha</taxon>
        <taxon>Cercopoidea</taxon>
        <taxon>Clastopteridae</taxon>
        <taxon>Clastoptera</taxon>
    </lineage>
</organism>
<dbReference type="CDD" id="cd15734">
    <property type="entry name" value="FYVE_ZFYV1"/>
    <property type="match status" value="2"/>
</dbReference>
<evidence type="ECO:0000259" key="5">
    <source>
        <dbReference type="PROSITE" id="PS50178"/>
    </source>
</evidence>
<dbReference type="InterPro" id="IPR017455">
    <property type="entry name" value="Znf_FYVE-rel"/>
</dbReference>
<gene>
    <name evidence="6" type="ORF">g.13470</name>
</gene>
<feature type="domain" description="FYVE-type" evidence="5">
    <location>
        <begin position="640"/>
        <end position="700"/>
    </location>
</feature>
<dbReference type="GO" id="GO:0005811">
    <property type="term" value="C:lipid droplet"/>
    <property type="evidence" value="ECO:0007669"/>
    <property type="project" value="TreeGrafter"/>
</dbReference>
<feature type="domain" description="FYVE-type" evidence="5">
    <location>
        <begin position="525"/>
        <end position="585"/>
    </location>
</feature>
<dbReference type="EMBL" id="GEDC01004510">
    <property type="protein sequence ID" value="JAS32788.1"/>
    <property type="molecule type" value="Transcribed_RNA"/>
</dbReference>
<evidence type="ECO:0000313" key="6">
    <source>
        <dbReference type="EMBL" id="JAS32788.1"/>
    </source>
</evidence>
<keyword evidence="1" id="KW-0479">Metal-binding</keyword>
<dbReference type="InterPro" id="IPR015894">
    <property type="entry name" value="Guanylate-bd_N"/>
</dbReference>
<reference evidence="6" key="1">
    <citation type="submission" date="2015-12" db="EMBL/GenBank/DDBJ databases">
        <title>De novo transcriptome assembly of four potential Pierce s Disease insect vectors from Arizona vineyards.</title>
        <authorList>
            <person name="Tassone E.E."/>
        </authorList>
    </citation>
    <scope>NUCLEOTIDE SEQUENCE</scope>
</reference>
<dbReference type="PROSITE" id="PS50178">
    <property type="entry name" value="ZF_FYVE"/>
    <property type="match status" value="2"/>
</dbReference>
<dbReference type="InterPro" id="IPR013083">
    <property type="entry name" value="Znf_RING/FYVE/PHD"/>
</dbReference>
<dbReference type="InterPro" id="IPR027417">
    <property type="entry name" value="P-loop_NTPase"/>
</dbReference>
<dbReference type="SUPFAM" id="SSF52540">
    <property type="entry name" value="P-loop containing nucleoside triphosphate hydrolases"/>
    <property type="match status" value="1"/>
</dbReference>
<dbReference type="PANTHER" id="PTHR46624">
    <property type="entry name" value="AGAP002036-PA"/>
    <property type="match status" value="1"/>
</dbReference>
<accession>A0A1B6E4F3</accession>
<dbReference type="GO" id="GO:0005525">
    <property type="term" value="F:GTP binding"/>
    <property type="evidence" value="ECO:0007669"/>
    <property type="project" value="InterPro"/>
</dbReference>
<dbReference type="Gene3D" id="3.40.50.300">
    <property type="entry name" value="P-loop containing nucleotide triphosphate hydrolases"/>
    <property type="match status" value="1"/>
</dbReference>
<dbReference type="Pfam" id="PF02263">
    <property type="entry name" value="GBP"/>
    <property type="match status" value="1"/>
</dbReference>